<dbReference type="InterPro" id="IPR009003">
    <property type="entry name" value="Peptidase_S1_PA"/>
</dbReference>
<keyword evidence="3" id="KW-0378">Hydrolase</keyword>
<dbReference type="RefSeq" id="WP_377329171.1">
    <property type="nucleotide sequence ID" value="NZ_JBHUMZ010000023.1"/>
</dbReference>
<evidence type="ECO:0000256" key="1">
    <source>
        <dbReference type="ARBA" id="ARBA00022825"/>
    </source>
</evidence>
<dbReference type="EC" id="3.4.21.-" evidence="3"/>
<evidence type="ECO:0000256" key="2">
    <source>
        <dbReference type="SAM" id="Phobius"/>
    </source>
</evidence>
<keyword evidence="1" id="KW-0720">Serine protease</keyword>
<dbReference type="GO" id="GO:0006508">
    <property type="term" value="P:proteolysis"/>
    <property type="evidence" value="ECO:0007669"/>
    <property type="project" value="UniProtKB-KW"/>
</dbReference>
<accession>A0ABW5QCD8</accession>
<dbReference type="Proteomes" id="UP001597452">
    <property type="component" value="Unassembled WGS sequence"/>
</dbReference>
<dbReference type="SUPFAM" id="SSF50494">
    <property type="entry name" value="Trypsin-like serine proteases"/>
    <property type="match status" value="1"/>
</dbReference>
<keyword evidence="2" id="KW-1133">Transmembrane helix</keyword>
<protein>
    <submittedName>
        <fullName evidence="3">S1C family serine protease</fullName>
        <ecNumber evidence="3">3.4.21.-</ecNumber>
    </submittedName>
</protein>
<name>A0ABW5QCD8_9BACI</name>
<dbReference type="PANTHER" id="PTHR22939">
    <property type="entry name" value="SERINE PROTEASE FAMILY S1C HTRA-RELATED"/>
    <property type="match status" value="1"/>
</dbReference>
<feature type="transmembrane region" description="Helical" evidence="2">
    <location>
        <begin position="52"/>
        <end position="73"/>
    </location>
</feature>
<proteinExistence type="predicted"/>
<dbReference type="InterPro" id="IPR001940">
    <property type="entry name" value="Peptidase_S1C"/>
</dbReference>
<dbReference type="PRINTS" id="PR00834">
    <property type="entry name" value="PROTEASES2C"/>
</dbReference>
<evidence type="ECO:0000313" key="3">
    <source>
        <dbReference type="EMBL" id="MFD2639310.1"/>
    </source>
</evidence>
<dbReference type="Gene3D" id="2.40.10.120">
    <property type="match status" value="1"/>
</dbReference>
<keyword evidence="3" id="KW-0645">Protease</keyword>
<comment type="caution">
    <text evidence="3">The sequence shown here is derived from an EMBL/GenBank/DDBJ whole genome shotgun (WGS) entry which is preliminary data.</text>
</comment>
<evidence type="ECO:0000313" key="4">
    <source>
        <dbReference type="Proteomes" id="UP001597452"/>
    </source>
</evidence>
<reference evidence="4" key="1">
    <citation type="journal article" date="2019" name="Int. J. Syst. Evol. Microbiol.">
        <title>The Global Catalogue of Microorganisms (GCM) 10K type strain sequencing project: providing services to taxonomists for standard genome sequencing and annotation.</title>
        <authorList>
            <consortium name="The Broad Institute Genomics Platform"/>
            <consortium name="The Broad Institute Genome Sequencing Center for Infectious Disease"/>
            <person name="Wu L."/>
            <person name="Ma J."/>
        </authorList>
    </citation>
    <scope>NUCLEOTIDE SEQUENCE [LARGE SCALE GENOMIC DNA]</scope>
    <source>
        <strain evidence="4">TISTR 1571</strain>
    </source>
</reference>
<dbReference type="EMBL" id="JBHUMZ010000023">
    <property type="protein sequence ID" value="MFD2639310.1"/>
    <property type="molecule type" value="Genomic_DNA"/>
</dbReference>
<sequence>MSDDKHRDIIDQDLVEDIDEEEMYEIIQENKQKIRDKEQTEKQKPKRPFPKWVFWLIAVFMLINIIAYIPNFFSLAAIDFVKTSAQLLVNDDVKEYKKSIALINIGDSKGTGFVYTEDGHILTNHHVVDKTGQILVYLPDDGPYSATVEERYPEIDLAVLKIEGENFPKLDLANQASFDQNEHIYFIGNPLSFSGIANEGEIIGWSDASLETEVMMLKAPVYRGNSGSPVINQSGKVIGVIYATRQSDEHGKVGLAIPIDAFHQYKE</sequence>
<keyword evidence="2" id="KW-0812">Transmembrane</keyword>
<organism evidence="3 4">
    <name type="scientific">Piscibacillus salipiscarius</name>
    <dbReference type="NCBI Taxonomy" id="299480"/>
    <lineage>
        <taxon>Bacteria</taxon>
        <taxon>Bacillati</taxon>
        <taxon>Bacillota</taxon>
        <taxon>Bacilli</taxon>
        <taxon>Bacillales</taxon>
        <taxon>Bacillaceae</taxon>
        <taxon>Piscibacillus</taxon>
    </lineage>
</organism>
<gene>
    <name evidence="3" type="ORF">ACFSW4_10565</name>
</gene>
<dbReference type="Pfam" id="PF13365">
    <property type="entry name" value="Trypsin_2"/>
    <property type="match status" value="1"/>
</dbReference>
<keyword evidence="2" id="KW-0472">Membrane</keyword>
<dbReference type="PANTHER" id="PTHR22939:SF129">
    <property type="entry name" value="SERINE PROTEASE HTRA2, MITOCHONDRIAL"/>
    <property type="match status" value="1"/>
</dbReference>
<keyword evidence="4" id="KW-1185">Reference proteome</keyword>
<dbReference type="GO" id="GO:0008233">
    <property type="term" value="F:peptidase activity"/>
    <property type="evidence" value="ECO:0007669"/>
    <property type="project" value="UniProtKB-KW"/>
</dbReference>